<dbReference type="InterPro" id="IPR008927">
    <property type="entry name" value="6-PGluconate_DH-like_C_sf"/>
</dbReference>
<dbReference type="InterPro" id="IPR015815">
    <property type="entry name" value="HIBADH-related"/>
</dbReference>
<feature type="domain" description="6-phosphogluconate dehydrogenase NADP-binding" evidence="4">
    <location>
        <begin position="9"/>
        <end position="169"/>
    </location>
</feature>
<gene>
    <name evidence="6" type="ORF">KHU32_07365</name>
</gene>
<dbReference type="Pfam" id="PF03446">
    <property type="entry name" value="NAD_binding_2"/>
    <property type="match status" value="1"/>
</dbReference>
<evidence type="ECO:0000313" key="6">
    <source>
        <dbReference type="EMBL" id="MBS7810751.1"/>
    </source>
</evidence>
<dbReference type="Gene3D" id="1.10.1040.10">
    <property type="entry name" value="N-(1-d-carboxylethyl)-l-norvaline Dehydrogenase, domain 2"/>
    <property type="match status" value="1"/>
</dbReference>
<evidence type="ECO:0000256" key="1">
    <source>
        <dbReference type="ARBA" id="ARBA00009080"/>
    </source>
</evidence>
<dbReference type="EMBL" id="JAHCDA010000001">
    <property type="protein sequence ID" value="MBS7810751.1"/>
    <property type="molecule type" value="Genomic_DNA"/>
</dbReference>
<dbReference type="InterPro" id="IPR006115">
    <property type="entry name" value="6PGDH_NADP-bd"/>
</dbReference>
<keyword evidence="3" id="KW-0520">NAD</keyword>
<comment type="caution">
    <text evidence="6">The sequence shown here is derived from an EMBL/GenBank/DDBJ whole genome shotgun (WGS) entry which is preliminary data.</text>
</comment>
<dbReference type="Proteomes" id="UP000766336">
    <property type="component" value="Unassembled WGS sequence"/>
</dbReference>
<dbReference type="PANTHER" id="PTHR43060:SF15">
    <property type="entry name" value="3-HYDROXYISOBUTYRATE DEHYDROGENASE-LIKE 1, MITOCHONDRIAL-RELATED"/>
    <property type="match status" value="1"/>
</dbReference>
<name>A0ABS5QAM3_9PROT</name>
<keyword evidence="7" id="KW-1185">Reference proteome</keyword>
<dbReference type="PIRSF" id="PIRSF000103">
    <property type="entry name" value="HIBADH"/>
    <property type="match status" value="1"/>
</dbReference>
<dbReference type="RefSeq" id="WP_213669354.1">
    <property type="nucleotide sequence ID" value="NZ_JAHCDA010000001.1"/>
</dbReference>
<dbReference type="InterPro" id="IPR013328">
    <property type="entry name" value="6PGD_dom2"/>
</dbReference>
<dbReference type="InterPro" id="IPR036291">
    <property type="entry name" value="NAD(P)-bd_dom_sf"/>
</dbReference>
<organism evidence="6 7">
    <name type="scientific">Roseococcus pinisoli</name>
    <dbReference type="NCBI Taxonomy" id="2835040"/>
    <lineage>
        <taxon>Bacteria</taxon>
        <taxon>Pseudomonadati</taxon>
        <taxon>Pseudomonadota</taxon>
        <taxon>Alphaproteobacteria</taxon>
        <taxon>Acetobacterales</taxon>
        <taxon>Roseomonadaceae</taxon>
        <taxon>Roseococcus</taxon>
    </lineage>
</organism>
<dbReference type="SUPFAM" id="SSF48179">
    <property type="entry name" value="6-phosphogluconate dehydrogenase C-terminal domain-like"/>
    <property type="match status" value="1"/>
</dbReference>
<evidence type="ECO:0000259" key="4">
    <source>
        <dbReference type="Pfam" id="PF03446"/>
    </source>
</evidence>
<dbReference type="InterPro" id="IPR002204">
    <property type="entry name" value="3-OH-isobutyrate_DH-rel_CS"/>
</dbReference>
<evidence type="ECO:0000259" key="5">
    <source>
        <dbReference type="Pfam" id="PF14833"/>
    </source>
</evidence>
<evidence type="ECO:0000313" key="7">
    <source>
        <dbReference type="Proteomes" id="UP000766336"/>
    </source>
</evidence>
<dbReference type="Pfam" id="PF14833">
    <property type="entry name" value="NAD_binding_11"/>
    <property type="match status" value="1"/>
</dbReference>
<comment type="similarity">
    <text evidence="1">Belongs to the HIBADH-related family.</text>
</comment>
<proteinExistence type="inferred from homology"/>
<dbReference type="PROSITE" id="PS00895">
    <property type="entry name" value="3_HYDROXYISOBUT_DH"/>
    <property type="match status" value="1"/>
</dbReference>
<protein>
    <submittedName>
        <fullName evidence="6">NAD(P)-dependent oxidoreductase</fullName>
    </submittedName>
</protein>
<dbReference type="SUPFAM" id="SSF51735">
    <property type="entry name" value="NAD(P)-binding Rossmann-fold domains"/>
    <property type="match status" value="1"/>
</dbReference>
<feature type="domain" description="3-hydroxyisobutyrate dehydrogenase-like NAD-binding" evidence="5">
    <location>
        <begin position="172"/>
        <end position="290"/>
    </location>
</feature>
<evidence type="ECO:0000256" key="3">
    <source>
        <dbReference type="ARBA" id="ARBA00023027"/>
    </source>
</evidence>
<dbReference type="InterPro" id="IPR029154">
    <property type="entry name" value="HIBADH-like_NADP-bd"/>
</dbReference>
<evidence type="ECO:0000256" key="2">
    <source>
        <dbReference type="ARBA" id="ARBA00023002"/>
    </source>
</evidence>
<sequence>MSAINPPARVAFVGLGVMGAAMAANLRRAGFELAIHSRSRGKAAELEAAGAAWCASGAEAAKGSAIIGLCVPDTPDVEAAIFGPGGIAEGVGKGAVVIDFSTISAQETARFAARLLAERGAHLLDSPVSGGPQGAIDGTLTCMVGGDRGAFDAAQAYFGAVGRTITHLGPAGSGQVCKSANQLIICATLVAVSEAMALGKKAGLDPETMRGALSGGSADSFVLRNHAKRLLEGKFTPGFRAELMRKDMRLATQAVRDHGIFAPATAMAAPLLELVCNQGAAKEDLVALGRMIGELSGIGEASS</sequence>
<dbReference type="Gene3D" id="3.40.50.720">
    <property type="entry name" value="NAD(P)-binding Rossmann-like Domain"/>
    <property type="match status" value="1"/>
</dbReference>
<accession>A0ABS5QAM3</accession>
<dbReference type="PANTHER" id="PTHR43060">
    <property type="entry name" value="3-HYDROXYISOBUTYRATE DEHYDROGENASE-LIKE 1, MITOCHONDRIAL-RELATED"/>
    <property type="match status" value="1"/>
</dbReference>
<keyword evidence="2" id="KW-0560">Oxidoreductase</keyword>
<reference evidence="6 7" key="1">
    <citation type="submission" date="2021-05" db="EMBL/GenBank/DDBJ databases">
        <title>Roseococcus sp. XZZS9, whole genome shotgun sequencing project.</title>
        <authorList>
            <person name="Zhao G."/>
            <person name="Shen L."/>
        </authorList>
    </citation>
    <scope>NUCLEOTIDE SEQUENCE [LARGE SCALE GENOMIC DNA]</scope>
    <source>
        <strain evidence="6 7">XZZS9</strain>
    </source>
</reference>